<accession>A0A4P6YTV8</accession>
<protein>
    <submittedName>
        <fullName evidence="9">BMP family ABC transporter substrate-binding protein</fullName>
    </submittedName>
</protein>
<evidence type="ECO:0000259" key="8">
    <source>
        <dbReference type="Pfam" id="PF02608"/>
    </source>
</evidence>
<evidence type="ECO:0000256" key="2">
    <source>
        <dbReference type="ARBA" id="ARBA00008610"/>
    </source>
</evidence>
<evidence type="ECO:0000313" key="9">
    <source>
        <dbReference type="EMBL" id="QBO36126.1"/>
    </source>
</evidence>
<evidence type="ECO:0000256" key="5">
    <source>
        <dbReference type="ARBA" id="ARBA00023136"/>
    </source>
</evidence>
<feature type="signal peptide" evidence="7">
    <location>
        <begin position="1"/>
        <end position="21"/>
    </location>
</feature>
<feature type="domain" description="ABC transporter substrate-binding protein PnrA-like" evidence="8">
    <location>
        <begin position="39"/>
        <end position="351"/>
    </location>
</feature>
<proteinExistence type="inferred from homology"/>
<reference evidence="10" key="1">
    <citation type="submission" date="2019-03" db="EMBL/GenBank/DDBJ databases">
        <title>Weissella sp. 26KH-42 Genome sequencing.</title>
        <authorList>
            <person name="Heo J."/>
            <person name="Kim S.-J."/>
            <person name="Kim J.-S."/>
            <person name="Hong S.-B."/>
            <person name="Kwon S.-W."/>
        </authorList>
    </citation>
    <scope>NUCLEOTIDE SEQUENCE [LARGE SCALE GENOMIC DNA]</scope>
    <source>
        <strain evidence="10">26KH-42</strain>
    </source>
</reference>
<name>A0A4P6YTV8_9LACO</name>
<keyword evidence="5" id="KW-0472">Membrane</keyword>
<keyword evidence="4 7" id="KW-0732">Signal</keyword>
<dbReference type="SUPFAM" id="SSF53822">
    <property type="entry name" value="Periplasmic binding protein-like I"/>
    <property type="match status" value="1"/>
</dbReference>
<evidence type="ECO:0000313" key="10">
    <source>
        <dbReference type="Proteomes" id="UP000292886"/>
    </source>
</evidence>
<dbReference type="InterPro" id="IPR003760">
    <property type="entry name" value="PnrA-like"/>
</dbReference>
<dbReference type="Pfam" id="PF02608">
    <property type="entry name" value="Bmp"/>
    <property type="match status" value="1"/>
</dbReference>
<evidence type="ECO:0000256" key="4">
    <source>
        <dbReference type="ARBA" id="ARBA00022729"/>
    </source>
</evidence>
<dbReference type="OrthoDB" id="9784230at2"/>
<comment type="similarity">
    <text evidence="2">Belongs to the BMP lipoprotein family.</text>
</comment>
<dbReference type="Proteomes" id="UP000292886">
    <property type="component" value="Chromosome"/>
</dbReference>
<dbReference type="InterPro" id="IPR050957">
    <property type="entry name" value="BMP_lipoprotein"/>
</dbReference>
<comment type="subcellular location">
    <subcellularLocation>
        <location evidence="1">Cell membrane</location>
        <topology evidence="1">Lipid-anchor</topology>
    </subcellularLocation>
</comment>
<organism evidence="9 10">
    <name type="scientific">Periweissella cryptocerci</name>
    <dbReference type="NCBI Taxonomy" id="2506420"/>
    <lineage>
        <taxon>Bacteria</taxon>
        <taxon>Bacillati</taxon>
        <taxon>Bacillota</taxon>
        <taxon>Bacilli</taxon>
        <taxon>Lactobacillales</taxon>
        <taxon>Lactobacillaceae</taxon>
        <taxon>Periweissella</taxon>
    </lineage>
</organism>
<evidence type="ECO:0000256" key="6">
    <source>
        <dbReference type="ARBA" id="ARBA00023288"/>
    </source>
</evidence>
<evidence type="ECO:0000256" key="3">
    <source>
        <dbReference type="ARBA" id="ARBA00022475"/>
    </source>
</evidence>
<keyword evidence="3" id="KW-1003">Cell membrane</keyword>
<dbReference type="Gene3D" id="3.40.50.2300">
    <property type="match status" value="2"/>
</dbReference>
<sequence>MKHLRSLLVVAATAAVLVTLAGCGNNSSKGSSSKSDMKSVALVTDNGGIDDHSFNQSAWEGLEKYGKDNGMSKGVNGYNYFQSSSESDYTPNLQQAVQAKYNTIFAIGFSLEQAVKDAAAQNPKTNYAIVDDVVPGMKNVASITFHSEQSSYLAGVAAAKTTKTNKIGFVGGIKGDVIDTFQAGFQAGVTSVNPKIKVDVQYANSFADAAKGKTIAAAMYANGADIIYQAAGATGNGVFAEAKALNEKKPAADKVWVIGVDRDQKADGDYTDSKGVKSNFTLASALKEVGQAVGDVAKDAQDGKFPGGKIISFGLSDKGVSLAKDSMDDKTYAATQAAAKKIIAGDIKVPVHPAK</sequence>
<dbReference type="EMBL" id="CP037940">
    <property type="protein sequence ID" value="QBO36126.1"/>
    <property type="molecule type" value="Genomic_DNA"/>
</dbReference>
<dbReference type="GO" id="GO:0005886">
    <property type="term" value="C:plasma membrane"/>
    <property type="evidence" value="ECO:0007669"/>
    <property type="project" value="UniProtKB-SubCell"/>
</dbReference>
<gene>
    <name evidence="9" type="ORF">EQG49_06465</name>
</gene>
<dbReference type="InterPro" id="IPR028082">
    <property type="entry name" value="Peripla_BP_I"/>
</dbReference>
<dbReference type="PROSITE" id="PS51257">
    <property type="entry name" value="PROKAR_LIPOPROTEIN"/>
    <property type="match status" value="1"/>
</dbReference>
<feature type="chain" id="PRO_5038862098" evidence="7">
    <location>
        <begin position="22"/>
        <end position="355"/>
    </location>
</feature>
<evidence type="ECO:0000256" key="7">
    <source>
        <dbReference type="SAM" id="SignalP"/>
    </source>
</evidence>
<dbReference type="CDD" id="cd06354">
    <property type="entry name" value="PBP1_PrnA-like"/>
    <property type="match status" value="1"/>
</dbReference>
<dbReference type="PANTHER" id="PTHR34296:SF2">
    <property type="entry name" value="ABC TRANSPORTER GUANOSINE-BINDING PROTEIN NUPN"/>
    <property type="match status" value="1"/>
</dbReference>
<dbReference type="PANTHER" id="PTHR34296">
    <property type="entry name" value="TRANSCRIPTIONAL ACTIVATOR PROTEIN MED"/>
    <property type="match status" value="1"/>
</dbReference>
<keyword evidence="6" id="KW-0449">Lipoprotein</keyword>
<keyword evidence="10" id="KW-1185">Reference proteome</keyword>
<dbReference type="RefSeq" id="WP_133363204.1">
    <property type="nucleotide sequence ID" value="NZ_CP037940.1"/>
</dbReference>
<evidence type="ECO:0000256" key="1">
    <source>
        <dbReference type="ARBA" id="ARBA00004193"/>
    </source>
</evidence>
<dbReference type="AlphaFoldDB" id="A0A4P6YTV8"/>
<dbReference type="KEGG" id="wei:EQG49_06465"/>